<dbReference type="InterPro" id="IPR013512">
    <property type="entry name" value="DXP_reductoisomerase_N"/>
</dbReference>
<dbReference type="Pfam" id="PF13288">
    <property type="entry name" value="DXPR_C"/>
    <property type="match status" value="1"/>
</dbReference>
<feature type="binding site" evidence="9">
    <location>
        <position position="17"/>
    </location>
    <ligand>
        <name>NADPH</name>
        <dbReference type="ChEBI" id="CHEBI:57783"/>
    </ligand>
</feature>
<comment type="pathway">
    <text evidence="1 9">Isoprenoid biosynthesis; isopentenyl diphosphate biosynthesis via DXP pathway; isopentenyl diphosphate from 1-deoxy-D-xylulose 5-phosphate: step 1/6.</text>
</comment>
<dbReference type="SUPFAM" id="SSF51735">
    <property type="entry name" value="NAD(P)-binding Rossmann-fold domains"/>
    <property type="match status" value="1"/>
</dbReference>
<dbReference type="HAMAP" id="MF_00183">
    <property type="entry name" value="DXP_reductoisom"/>
    <property type="match status" value="1"/>
</dbReference>
<organism evidence="13 14">
    <name type="scientific">Nocardia cyriacigeorgica</name>
    <dbReference type="NCBI Taxonomy" id="135487"/>
    <lineage>
        <taxon>Bacteria</taxon>
        <taxon>Bacillati</taxon>
        <taxon>Actinomycetota</taxon>
        <taxon>Actinomycetes</taxon>
        <taxon>Mycobacteriales</taxon>
        <taxon>Nocardiaceae</taxon>
        <taxon>Nocardia</taxon>
    </lineage>
</organism>
<dbReference type="GO" id="GO:0030145">
    <property type="term" value="F:manganese ion binding"/>
    <property type="evidence" value="ECO:0007669"/>
    <property type="project" value="TreeGrafter"/>
</dbReference>
<feature type="binding site" evidence="9">
    <location>
        <position position="212"/>
    </location>
    <ligand>
        <name>1-deoxy-D-xylulose 5-phosphate</name>
        <dbReference type="ChEBI" id="CHEBI:57792"/>
    </ligand>
</feature>
<dbReference type="Gene3D" id="1.10.1740.10">
    <property type="match status" value="1"/>
</dbReference>
<evidence type="ECO:0000256" key="5">
    <source>
        <dbReference type="ARBA" id="ARBA00023002"/>
    </source>
</evidence>
<keyword evidence="5 9" id="KW-0560">Oxidoreductase</keyword>
<protein>
    <recommendedName>
        <fullName evidence="9">1-deoxy-D-xylulose 5-phosphate reductoisomerase</fullName>
        <shortName evidence="9">DXP reductoisomerase</shortName>
        <ecNumber evidence="9">1.1.1.267</ecNumber>
    </recommendedName>
    <alternativeName>
        <fullName evidence="9">1-deoxyxylulose-5-phosphate reductoisomerase</fullName>
    </alternativeName>
    <alternativeName>
        <fullName evidence="9">2-C-methyl-D-erythritol 4-phosphate synthase</fullName>
    </alternativeName>
</protein>
<dbReference type="GO" id="GO:0016853">
    <property type="term" value="F:isomerase activity"/>
    <property type="evidence" value="ECO:0007669"/>
    <property type="project" value="UniProtKB-KW"/>
</dbReference>
<keyword evidence="7 9" id="KW-0414">Isoprene biosynthesis</keyword>
<dbReference type="UniPathway" id="UPA00056">
    <property type="reaction ID" value="UER00092"/>
</dbReference>
<feature type="binding site" evidence="9">
    <location>
        <position position="215"/>
    </location>
    <ligand>
        <name>Mn(2+)</name>
        <dbReference type="ChEBI" id="CHEBI:29035"/>
    </ligand>
</feature>
<dbReference type="PANTHER" id="PTHR30525:SF0">
    <property type="entry name" value="1-DEOXY-D-XYLULOSE 5-PHOSPHATE REDUCTOISOMERASE, CHLOROPLASTIC"/>
    <property type="match status" value="1"/>
</dbReference>
<dbReference type="NCBIfam" id="TIGR00243">
    <property type="entry name" value="Dxr"/>
    <property type="match status" value="1"/>
</dbReference>
<dbReference type="InterPro" id="IPR013644">
    <property type="entry name" value="DXP_reductoisomerase_C"/>
</dbReference>
<dbReference type="InterPro" id="IPR026877">
    <property type="entry name" value="DXPR_C"/>
</dbReference>
<feature type="binding site" evidence="9">
    <location>
        <position position="122"/>
    </location>
    <ligand>
        <name>NADPH</name>
        <dbReference type="ChEBI" id="CHEBI:57783"/>
    </ligand>
</feature>
<evidence type="ECO:0000256" key="1">
    <source>
        <dbReference type="ARBA" id="ARBA00005094"/>
    </source>
</evidence>
<evidence type="ECO:0000256" key="7">
    <source>
        <dbReference type="ARBA" id="ARBA00023229"/>
    </source>
</evidence>
<dbReference type="EC" id="1.1.1.267" evidence="9"/>
<comment type="caution">
    <text evidence="9">Lacks conserved residue(s) required for the propagation of feature annotation.</text>
</comment>
<keyword evidence="13" id="KW-0413">Isomerase</keyword>
<dbReference type="AlphaFoldDB" id="A0A4U8WAF5"/>
<dbReference type="InterPro" id="IPR003821">
    <property type="entry name" value="DXP_reductoisomerase"/>
</dbReference>
<comment type="cofactor">
    <cofactor evidence="9">
        <name>Mg(2+)</name>
        <dbReference type="ChEBI" id="CHEBI:18420"/>
    </cofactor>
    <cofactor evidence="9">
        <name>Mn(2+)</name>
        <dbReference type="ChEBI" id="CHEBI:29035"/>
    </cofactor>
</comment>
<feature type="binding site" evidence="9">
    <location>
        <position position="211"/>
    </location>
    <ligand>
        <name>1-deoxy-D-xylulose 5-phosphate</name>
        <dbReference type="ChEBI" id="CHEBI:57792"/>
    </ligand>
</feature>
<evidence type="ECO:0000256" key="3">
    <source>
        <dbReference type="ARBA" id="ARBA00022723"/>
    </source>
</evidence>
<feature type="binding site" evidence="9">
    <location>
        <position position="15"/>
    </location>
    <ligand>
        <name>NADPH</name>
        <dbReference type="ChEBI" id="CHEBI:57783"/>
    </ligand>
</feature>
<feature type="binding site" evidence="9">
    <location>
        <position position="206"/>
    </location>
    <ligand>
        <name>1-deoxy-D-xylulose 5-phosphate</name>
        <dbReference type="ChEBI" id="CHEBI:57792"/>
    </ligand>
</feature>
<feature type="binding site" evidence="9">
    <location>
        <position position="44"/>
    </location>
    <ligand>
        <name>NADPH</name>
        <dbReference type="ChEBI" id="CHEBI:57783"/>
    </ligand>
</feature>
<feature type="binding site" evidence="9">
    <location>
        <position position="18"/>
    </location>
    <ligand>
        <name>NADPH</name>
        <dbReference type="ChEBI" id="CHEBI:57783"/>
    </ligand>
</feature>
<evidence type="ECO:0000256" key="2">
    <source>
        <dbReference type="ARBA" id="ARBA00006825"/>
    </source>
</evidence>
<evidence type="ECO:0000259" key="11">
    <source>
        <dbReference type="Pfam" id="PF08436"/>
    </source>
</evidence>
<dbReference type="Pfam" id="PF08436">
    <property type="entry name" value="DXP_redisom_C"/>
    <property type="match status" value="1"/>
</dbReference>
<reference evidence="13 14" key="1">
    <citation type="submission" date="2019-02" db="EMBL/GenBank/DDBJ databases">
        <authorList>
            <consortium name="Pathogen Informatics"/>
        </authorList>
    </citation>
    <scope>NUCLEOTIDE SEQUENCE [LARGE SCALE GENOMIC DNA]</scope>
    <source>
        <strain evidence="13 14">3012STDY6756504</strain>
    </source>
</reference>
<feature type="binding site" evidence="9">
    <location>
        <position position="145"/>
    </location>
    <ligand>
        <name>1-deoxy-D-xylulose 5-phosphate</name>
        <dbReference type="ChEBI" id="CHEBI:57792"/>
    </ligand>
</feature>
<dbReference type="InterPro" id="IPR036169">
    <property type="entry name" value="DXPR_C_sf"/>
</dbReference>
<evidence type="ECO:0000259" key="12">
    <source>
        <dbReference type="Pfam" id="PF13288"/>
    </source>
</evidence>
<keyword evidence="9" id="KW-0460">Magnesium</keyword>
<evidence type="ECO:0000256" key="8">
    <source>
        <dbReference type="ARBA" id="ARBA00048543"/>
    </source>
</evidence>
<comment type="function">
    <text evidence="9">Catalyzes the NADPH-dependent rearrangement and reduction of 1-deoxy-D-xylulose-5-phosphate (DXP) to 2-C-methyl-D-erythritol 4-phosphate (MEP).</text>
</comment>
<keyword evidence="6 9" id="KW-0464">Manganese</keyword>
<dbReference type="GO" id="GO:0051484">
    <property type="term" value="P:isopentenyl diphosphate biosynthetic process, methylerythritol 4-phosphate pathway involved in terpenoid biosynthetic process"/>
    <property type="evidence" value="ECO:0007669"/>
    <property type="project" value="TreeGrafter"/>
</dbReference>
<dbReference type="PANTHER" id="PTHR30525">
    <property type="entry name" value="1-DEOXY-D-XYLULOSE 5-PHOSPHATE REDUCTOISOMERASE"/>
    <property type="match status" value="1"/>
</dbReference>
<evidence type="ECO:0000313" key="14">
    <source>
        <dbReference type="Proteomes" id="UP000290439"/>
    </source>
</evidence>
<feature type="binding site" evidence="9">
    <location>
        <position position="16"/>
    </location>
    <ligand>
        <name>NADPH</name>
        <dbReference type="ChEBI" id="CHEBI:57783"/>
    </ligand>
</feature>
<evidence type="ECO:0000313" key="13">
    <source>
        <dbReference type="EMBL" id="VFA98758.1"/>
    </source>
</evidence>
<comment type="catalytic activity">
    <reaction evidence="8">
        <text>2-C-methyl-D-erythritol 4-phosphate + NADP(+) = 1-deoxy-D-xylulose 5-phosphate + NADPH + H(+)</text>
        <dbReference type="Rhea" id="RHEA:13717"/>
        <dbReference type="ChEBI" id="CHEBI:15378"/>
        <dbReference type="ChEBI" id="CHEBI:57783"/>
        <dbReference type="ChEBI" id="CHEBI:57792"/>
        <dbReference type="ChEBI" id="CHEBI:58262"/>
        <dbReference type="ChEBI" id="CHEBI:58349"/>
        <dbReference type="EC" id="1.1.1.267"/>
    </reaction>
    <physiologicalReaction direction="right-to-left" evidence="8">
        <dbReference type="Rhea" id="RHEA:13719"/>
    </physiologicalReaction>
</comment>
<feature type="binding site" evidence="9">
    <location>
        <position position="121"/>
    </location>
    <ligand>
        <name>1-deoxy-D-xylulose 5-phosphate</name>
        <dbReference type="ChEBI" id="CHEBI:57792"/>
    </ligand>
</feature>
<comment type="similarity">
    <text evidence="2 9">Belongs to the DXR family.</text>
</comment>
<feature type="binding site" evidence="9">
    <location>
        <position position="144"/>
    </location>
    <ligand>
        <name>Mn(2+)</name>
        <dbReference type="ChEBI" id="CHEBI:29035"/>
    </ligand>
</feature>
<sequence length="381" mass="39449">MRVSDVVRVLLLGSTGSIGTQALEVIAANPGKFEVVGLAARGGNADLLAAQMAATGTTNVAVADPGAAQRLGVELGGPGAVTELVRRTEADVVLNALVGSLGLEPTLATLQSGARLALANKESLVAGGSLVTRAAAPGQIVPVDSEHSALAQCLRGGRAEEVDRIILTASGGPFRGWTPEMLEAVNPAEAKTHPTWSMGPMNTLNSASLVNKGLELIETHLLFGIPYDRIDVTVHPQSIVHSMVTFTDGSTLAQASPPDMKLPIALALGWPDRVPGAAAACDFSTATTWEFEPVDNEVFPAVELARQAGTAGGCVTAVYNAANEVAVQAFLDGAIRFPEIVRTVGLAVAAADDWRAEPNSLEEVLAADAWAREYARKLVLG</sequence>
<feature type="binding site" evidence="9">
    <location>
        <position position="146"/>
    </location>
    <ligand>
        <name>Mn(2+)</name>
        <dbReference type="ChEBI" id="CHEBI:29035"/>
    </ligand>
</feature>
<dbReference type="EMBL" id="LR215973">
    <property type="protein sequence ID" value="VFA98758.1"/>
    <property type="molecule type" value="Genomic_DNA"/>
</dbReference>
<dbReference type="PIRSF" id="PIRSF006205">
    <property type="entry name" value="Dxp_reductismrs"/>
    <property type="match status" value="1"/>
</dbReference>
<accession>A0A4U8WAF5</accession>
<keyword evidence="3 9" id="KW-0479">Metal-binding</keyword>
<evidence type="ECO:0000256" key="6">
    <source>
        <dbReference type="ARBA" id="ARBA00023211"/>
    </source>
</evidence>
<feature type="binding site" evidence="9">
    <location>
        <position position="215"/>
    </location>
    <ligand>
        <name>1-deoxy-D-xylulose 5-phosphate</name>
        <dbReference type="ChEBI" id="CHEBI:57792"/>
    </ligand>
</feature>
<gene>
    <name evidence="9 13" type="primary">dxr</name>
    <name evidence="13" type="ORF">NCTC10797_02534</name>
</gene>
<feature type="binding site" evidence="9">
    <location>
        <position position="193"/>
    </location>
    <ligand>
        <name>1-deoxy-D-xylulose 5-phosphate</name>
        <dbReference type="ChEBI" id="CHEBI:57792"/>
    </ligand>
</feature>
<feature type="domain" description="1-deoxy-D-xylulose 5-phosphate reductoisomerase N-terminal" evidence="10">
    <location>
        <begin position="9"/>
        <end position="128"/>
    </location>
</feature>
<dbReference type="SUPFAM" id="SSF55347">
    <property type="entry name" value="Glyceraldehyde-3-phosphate dehydrogenase-like, C-terminal domain"/>
    <property type="match status" value="1"/>
</dbReference>
<evidence type="ECO:0000256" key="9">
    <source>
        <dbReference type="HAMAP-Rule" id="MF_00183"/>
    </source>
</evidence>
<feature type="binding site" evidence="9">
    <location>
        <position position="146"/>
    </location>
    <ligand>
        <name>1-deoxy-D-xylulose 5-phosphate</name>
        <dbReference type="ChEBI" id="CHEBI:57792"/>
    </ligand>
</feature>
<dbReference type="Gene3D" id="3.40.50.720">
    <property type="entry name" value="NAD(P)-binding Rossmann-like Domain"/>
    <property type="match status" value="1"/>
</dbReference>
<feature type="domain" description="1-deoxy-D-xylulose 5-phosphate reductoisomerase C-terminal" evidence="11">
    <location>
        <begin position="140"/>
        <end position="223"/>
    </location>
</feature>
<proteinExistence type="inferred from homology"/>
<evidence type="ECO:0000259" key="10">
    <source>
        <dbReference type="Pfam" id="PF02670"/>
    </source>
</evidence>
<dbReference type="SUPFAM" id="SSF69055">
    <property type="entry name" value="1-deoxy-D-xylulose-5-phosphate reductoisomerase, C-terminal domain"/>
    <property type="match status" value="1"/>
</dbReference>
<dbReference type="InterPro" id="IPR036291">
    <property type="entry name" value="NAD(P)-bd_dom_sf"/>
</dbReference>
<evidence type="ECO:0000256" key="4">
    <source>
        <dbReference type="ARBA" id="ARBA00022857"/>
    </source>
</evidence>
<feature type="binding site" evidence="9">
    <location>
        <position position="170"/>
    </location>
    <ligand>
        <name>1-deoxy-D-xylulose 5-phosphate</name>
        <dbReference type="ChEBI" id="CHEBI:57792"/>
    </ligand>
</feature>
<name>A0A4U8WAF5_9NOCA</name>
<feature type="binding site" evidence="9">
    <location>
        <position position="199"/>
    </location>
    <ligand>
        <name>NADPH</name>
        <dbReference type="ChEBI" id="CHEBI:57783"/>
    </ligand>
</feature>
<feature type="domain" description="DXP reductoisomerase C-terminal" evidence="12">
    <location>
        <begin position="256"/>
        <end position="374"/>
    </location>
</feature>
<dbReference type="Proteomes" id="UP000290439">
    <property type="component" value="Chromosome"/>
</dbReference>
<keyword evidence="4 9" id="KW-0521">NADP</keyword>
<dbReference type="Pfam" id="PF02670">
    <property type="entry name" value="DXP_reductoisom"/>
    <property type="match status" value="1"/>
</dbReference>
<feature type="binding site" evidence="9">
    <location>
        <position position="120"/>
    </location>
    <ligand>
        <name>NADPH</name>
        <dbReference type="ChEBI" id="CHEBI:57783"/>
    </ligand>
</feature>
<dbReference type="GO" id="GO:0030604">
    <property type="term" value="F:1-deoxy-D-xylulose-5-phosphate reductoisomerase activity"/>
    <property type="evidence" value="ECO:0007669"/>
    <property type="project" value="UniProtKB-UniRule"/>
</dbReference>
<dbReference type="GO" id="GO:0070402">
    <property type="term" value="F:NADPH binding"/>
    <property type="evidence" value="ECO:0007669"/>
    <property type="project" value="InterPro"/>
</dbReference>